<protein>
    <submittedName>
        <fullName evidence="1">Uncharacterized protein</fullName>
    </submittedName>
</protein>
<dbReference type="PANTHER" id="PTHR47256:SF1">
    <property type="entry name" value="ZN(II)2CYS6 TRANSCRIPTION FACTOR (EUROFUNG)"/>
    <property type="match status" value="1"/>
</dbReference>
<dbReference type="EMBL" id="NJEU01000549">
    <property type="protein sequence ID" value="PHH72882.1"/>
    <property type="molecule type" value="Genomic_DNA"/>
</dbReference>
<gene>
    <name evidence="1" type="ORF">CDD82_5751</name>
</gene>
<dbReference type="Proteomes" id="UP000224854">
    <property type="component" value="Unassembled WGS sequence"/>
</dbReference>
<dbReference type="InterPro" id="IPR053187">
    <property type="entry name" value="Notoamide_regulator"/>
</dbReference>
<dbReference type="OrthoDB" id="426882at2759"/>
<evidence type="ECO:0000313" key="1">
    <source>
        <dbReference type="EMBL" id="PHH72882.1"/>
    </source>
</evidence>
<evidence type="ECO:0000313" key="2">
    <source>
        <dbReference type="Proteomes" id="UP000224854"/>
    </source>
</evidence>
<comment type="caution">
    <text evidence="1">The sequence shown here is derived from an EMBL/GenBank/DDBJ whole genome shotgun (WGS) entry which is preliminary data.</text>
</comment>
<dbReference type="AlphaFoldDB" id="A0A2C5YZU3"/>
<keyword evidence="2" id="KW-1185">Reference proteome</keyword>
<accession>A0A2C5YZU3</accession>
<dbReference type="PANTHER" id="PTHR47256">
    <property type="entry name" value="ZN(II)2CYS6 TRANSCRIPTION FACTOR (EUROFUNG)-RELATED"/>
    <property type="match status" value="1"/>
</dbReference>
<organism evidence="1 2">
    <name type="scientific">Ophiocordyceps australis</name>
    <dbReference type="NCBI Taxonomy" id="1399860"/>
    <lineage>
        <taxon>Eukaryota</taxon>
        <taxon>Fungi</taxon>
        <taxon>Dikarya</taxon>
        <taxon>Ascomycota</taxon>
        <taxon>Pezizomycotina</taxon>
        <taxon>Sordariomycetes</taxon>
        <taxon>Hypocreomycetidae</taxon>
        <taxon>Hypocreales</taxon>
        <taxon>Ophiocordycipitaceae</taxon>
        <taxon>Ophiocordyceps</taxon>
    </lineage>
</organism>
<proteinExistence type="predicted"/>
<name>A0A2C5YZU3_9HYPO</name>
<dbReference type="CDD" id="cd12148">
    <property type="entry name" value="fungal_TF_MHR"/>
    <property type="match status" value="1"/>
</dbReference>
<reference evidence="1 2" key="1">
    <citation type="submission" date="2017-06" db="EMBL/GenBank/DDBJ databases">
        <title>Ant-infecting Ophiocordyceps genomes reveal a high diversity of potential behavioral manipulation genes and a possible major role for enterotoxins.</title>
        <authorList>
            <person name="De Bekker C."/>
            <person name="Evans H.C."/>
            <person name="Brachmann A."/>
            <person name="Hughes D.P."/>
        </authorList>
    </citation>
    <scope>NUCLEOTIDE SEQUENCE [LARGE SCALE GENOMIC DNA]</scope>
    <source>
        <strain evidence="1 2">1348a</strain>
    </source>
</reference>
<sequence length="254" mass="29130">MLQYPPEMTLFPLCFGRTMMARIQLRLIVNDLCARLYSKSSDVPEFCARALAEFKLRLRQWYTSLSDRLQTRMIVLPSELKLQQQQALHQRPVSQSSTLATGLQPGPTPDEQLALSRLETIMRLYYLRHGFDSFDAYMTYFFWLLADASLLNSAYGTIQDDRDLSALQSNLVLSLKGLGDQGRILLVARVTMHILRDRITAEDMKVVKEHLRWDPSHQQEPSSEALMRSQWGNVLEAFGGDLRQTVVARSMGQM</sequence>